<evidence type="ECO:0000313" key="3">
    <source>
        <dbReference type="EMBL" id="OHA74085.1"/>
    </source>
</evidence>
<protein>
    <recommendedName>
        <fullName evidence="2">Hedgehog/Intein (Hint) domain-containing protein</fullName>
    </recommendedName>
</protein>
<dbReference type="PROSITE" id="PS50817">
    <property type="entry name" value="INTEIN_N_TER"/>
    <property type="match status" value="1"/>
</dbReference>
<dbReference type="Gene3D" id="2.170.16.10">
    <property type="entry name" value="Hedgehog/Intein (Hint) domain"/>
    <property type="match status" value="1"/>
</dbReference>
<dbReference type="Proteomes" id="UP000178421">
    <property type="component" value="Unassembled WGS sequence"/>
</dbReference>
<name>A0A1G2RMJ2_9BACT</name>
<dbReference type="InterPro" id="IPR036844">
    <property type="entry name" value="Hint_dom_sf"/>
</dbReference>
<accession>A0A1G2RMJ2</accession>
<sequence length="396" mass="42799">MKNSHKILIAVFGTILVLSVALGVVGFILGLQESRDREDTNGIPAEIVDAFQNKLVSRGVEKQGQPIEGFDAFLLMQAFTGLHEEDFDGVLAFEGVYRYEGGQLVYERLVTQPITSAERTVSNKGYGILLENLSERLGLSIQDEQAAVGLVDTLEETVELPPSGRPTPTPTPTSIPTSHPAPEGEEIILQEGQRESSFLLQNIYSDYVEGLNFGEYPLPTDGGYPVTLRVGEIVSNGCTVQLTLIRIEGDKAVFTKKTDFNRPCPICLAENTLIDTPSGGVAVQKLQTGDLVWTVNVAGERIAAIVLKTAKTPVPATHQMVHIVLADGREFFASPKHPTADGRTMDELVLGDVLDGSSITSVALIPYAGGYTYDILPSGETGFYWANGILFGTTLR</sequence>
<gene>
    <name evidence="3" type="ORF">A2940_00325</name>
</gene>
<proteinExistence type="predicted"/>
<feature type="compositionally biased region" description="Pro residues" evidence="1">
    <location>
        <begin position="163"/>
        <end position="173"/>
    </location>
</feature>
<evidence type="ECO:0000259" key="2">
    <source>
        <dbReference type="Pfam" id="PF13403"/>
    </source>
</evidence>
<feature type="region of interest" description="Disordered" evidence="1">
    <location>
        <begin position="158"/>
        <end position="180"/>
    </location>
</feature>
<dbReference type="CDD" id="cd00081">
    <property type="entry name" value="Hint"/>
    <property type="match status" value="1"/>
</dbReference>
<dbReference type="AlphaFoldDB" id="A0A1G2RMJ2"/>
<comment type="caution">
    <text evidence="3">The sequence shown here is derived from an EMBL/GenBank/DDBJ whole genome shotgun (WGS) entry which is preliminary data.</text>
</comment>
<dbReference type="InterPro" id="IPR028992">
    <property type="entry name" value="Hedgehog/Intein_dom"/>
</dbReference>
<dbReference type="InterPro" id="IPR006141">
    <property type="entry name" value="Intein_N"/>
</dbReference>
<dbReference type="Pfam" id="PF13403">
    <property type="entry name" value="Hint_2"/>
    <property type="match status" value="1"/>
</dbReference>
<organism evidence="3 4">
    <name type="scientific">Candidatus Wildermuthbacteria bacterium RIFCSPLOWO2_01_FULL_48_29</name>
    <dbReference type="NCBI Taxonomy" id="1802462"/>
    <lineage>
        <taxon>Bacteria</taxon>
        <taxon>Candidatus Wildermuthiibacteriota</taxon>
    </lineage>
</organism>
<dbReference type="GO" id="GO:0016539">
    <property type="term" value="P:intein-mediated protein splicing"/>
    <property type="evidence" value="ECO:0007669"/>
    <property type="project" value="InterPro"/>
</dbReference>
<dbReference type="SUPFAM" id="SSF51294">
    <property type="entry name" value="Hedgehog/intein (Hint) domain"/>
    <property type="match status" value="1"/>
</dbReference>
<feature type="domain" description="Hedgehog/Intein (Hint)" evidence="2">
    <location>
        <begin position="266"/>
        <end position="325"/>
    </location>
</feature>
<reference evidence="3 4" key="1">
    <citation type="journal article" date="2016" name="Nat. Commun.">
        <title>Thousands of microbial genomes shed light on interconnected biogeochemical processes in an aquifer system.</title>
        <authorList>
            <person name="Anantharaman K."/>
            <person name="Brown C.T."/>
            <person name="Hug L.A."/>
            <person name="Sharon I."/>
            <person name="Castelle C.J."/>
            <person name="Probst A.J."/>
            <person name="Thomas B.C."/>
            <person name="Singh A."/>
            <person name="Wilkins M.J."/>
            <person name="Karaoz U."/>
            <person name="Brodie E.L."/>
            <person name="Williams K.H."/>
            <person name="Hubbard S.S."/>
            <person name="Banfield J.F."/>
        </authorList>
    </citation>
    <scope>NUCLEOTIDE SEQUENCE [LARGE SCALE GENOMIC DNA]</scope>
</reference>
<evidence type="ECO:0000256" key="1">
    <source>
        <dbReference type="SAM" id="MobiDB-lite"/>
    </source>
</evidence>
<evidence type="ECO:0000313" key="4">
    <source>
        <dbReference type="Proteomes" id="UP000178421"/>
    </source>
</evidence>
<dbReference type="EMBL" id="MHUH01000005">
    <property type="protein sequence ID" value="OHA74085.1"/>
    <property type="molecule type" value="Genomic_DNA"/>
</dbReference>